<evidence type="ECO:0000313" key="6">
    <source>
        <dbReference type="EMBL" id="PXW73863.1"/>
    </source>
</evidence>
<comment type="caution">
    <text evidence="6">The sequence shown here is derived from an EMBL/GenBank/DDBJ whole genome shotgun (WGS) entry which is preliminary data.</text>
</comment>
<organism evidence="6 7">
    <name type="scientific">Blastomonas natatoria</name>
    <dbReference type="NCBI Taxonomy" id="34015"/>
    <lineage>
        <taxon>Bacteria</taxon>
        <taxon>Pseudomonadati</taxon>
        <taxon>Pseudomonadota</taxon>
        <taxon>Alphaproteobacteria</taxon>
        <taxon>Sphingomonadales</taxon>
        <taxon>Sphingomonadaceae</taxon>
        <taxon>Blastomonas</taxon>
    </lineage>
</organism>
<dbReference type="Pfam" id="PF14561">
    <property type="entry name" value="TPR_20"/>
    <property type="match status" value="1"/>
</dbReference>
<dbReference type="PROSITE" id="PS00194">
    <property type="entry name" value="THIOREDOXIN_1"/>
    <property type="match status" value="1"/>
</dbReference>
<dbReference type="SUPFAM" id="SSF48452">
    <property type="entry name" value="TPR-like"/>
    <property type="match status" value="1"/>
</dbReference>
<dbReference type="GO" id="GO:0015035">
    <property type="term" value="F:protein-disulfide reductase activity"/>
    <property type="evidence" value="ECO:0007669"/>
    <property type="project" value="TreeGrafter"/>
</dbReference>
<dbReference type="SUPFAM" id="SSF52833">
    <property type="entry name" value="Thioredoxin-like"/>
    <property type="match status" value="1"/>
</dbReference>
<name>A0A2V3UWS5_9SPHN</name>
<gene>
    <name evidence="6" type="ORF">C7451_109152</name>
</gene>
<feature type="domain" description="Thioredoxin" evidence="5">
    <location>
        <begin position="2"/>
        <end position="116"/>
    </location>
</feature>
<dbReference type="CDD" id="cd02956">
    <property type="entry name" value="ybbN"/>
    <property type="match status" value="1"/>
</dbReference>
<dbReference type="PANTHER" id="PTHR45663">
    <property type="entry name" value="GEO12009P1"/>
    <property type="match status" value="1"/>
</dbReference>
<dbReference type="InterPro" id="IPR011990">
    <property type="entry name" value="TPR-like_helical_dom_sf"/>
</dbReference>
<evidence type="ECO:0000256" key="1">
    <source>
        <dbReference type="ARBA" id="ARBA00022448"/>
    </source>
</evidence>
<proteinExistence type="predicted"/>
<dbReference type="Pfam" id="PF14559">
    <property type="entry name" value="TPR_19"/>
    <property type="match status" value="1"/>
</dbReference>
<accession>A0A2V3UWS5</accession>
<dbReference type="InterPro" id="IPR017937">
    <property type="entry name" value="Thioredoxin_CS"/>
</dbReference>
<dbReference type="PROSITE" id="PS51352">
    <property type="entry name" value="THIOREDOXIN_2"/>
    <property type="match status" value="1"/>
</dbReference>
<dbReference type="Gene3D" id="1.25.40.10">
    <property type="entry name" value="Tetratricopeptide repeat domain"/>
    <property type="match status" value="1"/>
</dbReference>
<keyword evidence="4" id="KW-0676">Redox-active center</keyword>
<keyword evidence="3" id="KW-1015">Disulfide bond</keyword>
<dbReference type="GO" id="GO:0005737">
    <property type="term" value="C:cytoplasm"/>
    <property type="evidence" value="ECO:0007669"/>
    <property type="project" value="TreeGrafter"/>
</dbReference>
<evidence type="ECO:0000256" key="4">
    <source>
        <dbReference type="ARBA" id="ARBA00023284"/>
    </source>
</evidence>
<evidence type="ECO:0000256" key="2">
    <source>
        <dbReference type="ARBA" id="ARBA00022982"/>
    </source>
</evidence>
<dbReference type="AlphaFoldDB" id="A0A2V3UWS5"/>
<evidence type="ECO:0000313" key="7">
    <source>
        <dbReference type="Proteomes" id="UP000248014"/>
    </source>
</evidence>
<evidence type="ECO:0000256" key="3">
    <source>
        <dbReference type="ARBA" id="ARBA00023157"/>
    </source>
</evidence>
<protein>
    <submittedName>
        <fullName evidence="6">Thioredoxin</fullName>
    </submittedName>
</protein>
<dbReference type="Proteomes" id="UP000248014">
    <property type="component" value="Unassembled WGS sequence"/>
</dbReference>
<dbReference type="GO" id="GO:0006950">
    <property type="term" value="P:response to stress"/>
    <property type="evidence" value="ECO:0007669"/>
    <property type="project" value="UniProtKB-ARBA"/>
</dbReference>
<dbReference type="Gene3D" id="3.40.30.10">
    <property type="entry name" value="Glutaredoxin"/>
    <property type="match status" value="1"/>
</dbReference>
<keyword evidence="1" id="KW-0813">Transport</keyword>
<sequence length="304" mass="32407">MASMGLTTEEHKAVEAFRKNVVEPSMTKLVILDFWAEWCGPCKALTPVLEKIADQYADRGVVLVKVNVDEERFIASQFQIQSIPTVYAMFQGQPVANLTNARTESQLAGIIDQLLDKLPIQAGDGAPQGPDIAPLLDMGEEVLAEGDGERAAGIFAQILDMVPDSVAAIAGLVRSLTAAGKTAEAQALLDDLPPEIASDPLLERARSALALVADKADDSEIAGLRAAVEANADDHAARFELAVALFAAGSRDEAADHLLAIVRADKDWNEGAARARLLQIFEAVGLEDPWVSATRRKLSAALFG</sequence>
<dbReference type="PANTHER" id="PTHR45663:SF11">
    <property type="entry name" value="GEO12009P1"/>
    <property type="match status" value="1"/>
</dbReference>
<reference evidence="6 7" key="1">
    <citation type="submission" date="2018-05" db="EMBL/GenBank/DDBJ databases">
        <title>Genomic Encyclopedia of Type Strains, Phase IV (KMG-IV): sequencing the most valuable type-strain genomes for metagenomic binning, comparative biology and taxonomic classification.</title>
        <authorList>
            <person name="Goeker M."/>
        </authorList>
    </citation>
    <scope>NUCLEOTIDE SEQUENCE [LARGE SCALE GENOMIC DNA]</scope>
    <source>
        <strain evidence="6 7">DSM 3183</strain>
    </source>
</reference>
<evidence type="ECO:0000259" key="5">
    <source>
        <dbReference type="PROSITE" id="PS51352"/>
    </source>
</evidence>
<dbReference type="Pfam" id="PF00085">
    <property type="entry name" value="Thioredoxin"/>
    <property type="match status" value="1"/>
</dbReference>
<dbReference type="InterPro" id="IPR013766">
    <property type="entry name" value="Thioredoxin_domain"/>
</dbReference>
<keyword evidence="7" id="KW-1185">Reference proteome</keyword>
<dbReference type="InterPro" id="IPR036249">
    <property type="entry name" value="Thioredoxin-like_sf"/>
</dbReference>
<dbReference type="EMBL" id="QJJM01000009">
    <property type="protein sequence ID" value="PXW73863.1"/>
    <property type="molecule type" value="Genomic_DNA"/>
</dbReference>
<keyword evidence="2" id="KW-0249">Electron transport</keyword>